<dbReference type="OrthoDB" id="9791685at2"/>
<dbReference type="RefSeq" id="WP_091136791.1">
    <property type="nucleotide sequence ID" value="NZ_FMVJ01000009.1"/>
</dbReference>
<dbReference type="Gene3D" id="2.40.50.140">
    <property type="entry name" value="Nucleic acid-binding proteins"/>
    <property type="match status" value="2"/>
</dbReference>
<dbReference type="EMBL" id="FMVJ01000009">
    <property type="protein sequence ID" value="SCY98646.1"/>
    <property type="molecule type" value="Genomic_DNA"/>
</dbReference>
<accession>A0A1G5KDJ9</accession>
<dbReference type="InterPro" id="IPR012340">
    <property type="entry name" value="NA-bd_OB-fold"/>
</dbReference>
<proteinExistence type="predicted"/>
<feature type="domain" description="CSD" evidence="2">
    <location>
        <begin position="142"/>
        <end position="210"/>
    </location>
</feature>
<dbReference type="InterPro" id="IPR002059">
    <property type="entry name" value="CSP_DNA-bd"/>
</dbReference>
<feature type="region of interest" description="Disordered" evidence="1">
    <location>
        <begin position="111"/>
        <end position="142"/>
    </location>
</feature>
<dbReference type="SUPFAM" id="SSF50249">
    <property type="entry name" value="Nucleic acid-binding proteins"/>
    <property type="match status" value="2"/>
</dbReference>
<evidence type="ECO:0000256" key="1">
    <source>
        <dbReference type="SAM" id="MobiDB-lite"/>
    </source>
</evidence>
<dbReference type="Proteomes" id="UP000199569">
    <property type="component" value="Unassembled WGS sequence"/>
</dbReference>
<organism evidence="3 4">
    <name type="scientific">Microvirga guangxiensis</name>
    <dbReference type="NCBI Taxonomy" id="549386"/>
    <lineage>
        <taxon>Bacteria</taxon>
        <taxon>Pseudomonadati</taxon>
        <taxon>Pseudomonadota</taxon>
        <taxon>Alphaproteobacteria</taxon>
        <taxon>Hyphomicrobiales</taxon>
        <taxon>Methylobacteriaceae</taxon>
        <taxon>Microvirga</taxon>
    </lineage>
</organism>
<keyword evidence="4" id="KW-1185">Reference proteome</keyword>
<reference evidence="3 4" key="1">
    <citation type="submission" date="2016-10" db="EMBL/GenBank/DDBJ databases">
        <authorList>
            <person name="de Groot N.N."/>
        </authorList>
    </citation>
    <scope>NUCLEOTIDE SEQUENCE [LARGE SCALE GENOMIC DNA]</scope>
    <source>
        <strain evidence="3 4">CGMCC 1.7666</strain>
    </source>
</reference>
<evidence type="ECO:0000259" key="2">
    <source>
        <dbReference type="PROSITE" id="PS51857"/>
    </source>
</evidence>
<dbReference type="GO" id="GO:0003676">
    <property type="term" value="F:nucleic acid binding"/>
    <property type="evidence" value="ECO:0007669"/>
    <property type="project" value="InterPro"/>
</dbReference>
<feature type="domain" description="CSD" evidence="2">
    <location>
        <begin position="47"/>
        <end position="112"/>
    </location>
</feature>
<gene>
    <name evidence="3" type="ORF">SAMN02927923_03238</name>
</gene>
<dbReference type="STRING" id="549386.SAMN02927923_03238"/>
<dbReference type="CDD" id="cd04458">
    <property type="entry name" value="CSP_CDS"/>
    <property type="match status" value="2"/>
</dbReference>
<dbReference type="GO" id="GO:0005829">
    <property type="term" value="C:cytosol"/>
    <property type="evidence" value="ECO:0007669"/>
    <property type="project" value="UniProtKB-ARBA"/>
</dbReference>
<evidence type="ECO:0000313" key="3">
    <source>
        <dbReference type="EMBL" id="SCY98646.1"/>
    </source>
</evidence>
<name>A0A1G5KDJ9_9HYPH</name>
<dbReference type="SMART" id="SM00357">
    <property type="entry name" value="CSP"/>
    <property type="match status" value="2"/>
</dbReference>
<dbReference type="Pfam" id="PF00313">
    <property type="entry name" value="CSD"/>
    <property type="match status" value="2"/>
</dbReference>
<protein>
    <submittedName>
        <fullName evidence="3">Cold shock protein (Beta-ribbon, CspA family)</fullName>
    </submittedName>
</protein>
<dbReference type="AlphaFoldDB" id="A0A1G5KDJ9"/>
<dbReference type="PRINTS" id="PR00050">
    <property type="entry name" value="COLDSHOCK"/>
</dbReference>
<dbReference type="InterPro" id="IPR011129">
    <property type="entry name" value="CSD"/>
</dbReference>
<sequence length="210" mass="22549">MGRGNEHRDRRRQFDAQSVDLWSDYAPPPSYEQPVRQQANSWTSGSEVAARVKWFNPQKGFGFVELTDGSGEAFLHIRQVEAAGYTALEPGTTLGVKVGPGQKGTQVNEVVSVDPSTAAPEPPRRGLQGRSGAPRSGGGSPTTTGIVKWFNADKGYGFVSVEGESKDLFLHISVVERARLGAVTEGQVVRVSIAEGRKGREREVGAIEAA</sequence>
<evidence type="ECO:0000313" key="4">
    <source>
        <dbReference type="Proteomes" id="UP000199569"/>
    </source>
</evidence>
<feature type="compositionally biased region" description="Basic and acidic residues" evidence="1">
    <location>
        <begin position="1"/>
        <end position="14"/>
    </location>
</feature>
<dbReference type="PROSITE" id="PS51857">
    <property type="entry name" value="CSD_2"/>
    <property type="match status" value="2"/>
</dbReference>
<dbReference type="InterPro" id="IPR050181">
    <property type="entry name" value="Cold_shock_domain"/>
</dbReference>
<dbReference type="PANTHER" id="PTHR11544">
    <property type="entry name" value="COLD SHOCK DOMAIN CONTAINING PROTEINS"/>
    <property type="match status" value="1"/>
</dbReference>
<feature type="region of interest" description="Disordered" evidence="1">
    <location>
        <begin position="1"/>
        <end position="39"/>
    </location>
</feature>